<evidence type="ECO:0000313" key="3">
    <source>
        <dbReference type="Proteomes" id="UP001359559"/>
    </source>
</evidence>
<feature type="compositionally biased region" description="Basic and acidic residues" evidence="1">
    <location>
        <begin position="1"/>
        <end position="13"/>
    </location>
</feature>
<feature type="compositionally biased region" description="Basic residues" evidence="1">
    <location>
        <begin position="118"/>
        <end position="137"/>
    </location>
</feature>
<proteinExistence type="predicted"/>
<evidence type="ECO:0000313" key="2">
    <source>
        <dbReference type="EMBL" id="KAK7279859.1"/>
    </source>
</evidence>
<protein>
    <submittedName>
        <fullName evidence="2">Uncharacterized protein</fullName>
    </submittedName>
</protein>
<gene>
    <name evidence="2" type="ORF">RJT34_24918</name>
</gene>
<dbReference type="Proteomes" id="UP001359559">
    <property type="component" value="Unassembled WGS sequence"/>
</dbReference>
<comment type="caution">
    <text evidence="2">The sequence shown here is derived from an EMBL/GenBank/DDBJ whole genome shotgun (WGS) entry which is preliminary data.</text>
</comment>
<reference evidence="2 3" key="1">
    <citation type="submission" date="2024-01" db="EMBL/GenBank/DDBJ databases">
        <title>The genomes of 5 underutilized Papilionoideae crops provide insights into root nodulation and disease resistance.</title>
        <authorList>
            <person name="Yuan L."/>
        </authorList>
    </citation>
    <scope>NUCLEOTIDE SEQUENCE [LARGE SCALE GENOMIC DNA]</scope>
    <source>
        <strain evidence="2">LY-2023</strain>
        <tissue evidence="2">Leaf</tissue>
    </source>
</reference>
<sequence length="163" mass="18913">MDQEDPNSRENGQRRRRGSLVGMFRNCFRPQNTNNDEVRNEALSTDTTIPTNDPQSFSNTPAFEQFYFEMPYQNSDIPSSSSNLYAQYSDIASSSSNPPWQQYPNYPYEDVPSSSSNPRKRVSNSRRRSSTRARHSTHNPQHIQGHLEDDSLHNFPISRQYFN</sequence>
<name>A0AAN9FQV6_CLITE</name>
<keyword evidence="3" id="KW-1185">Reference proteome</keyword>
<accession>A0AAN9FQV6</accession>
<feature type="region of interest" description="Disordered" evidence="1">
    <location>
        <begin position="91"/>
        <end position="152"/>
    </location>
</feature>
<dbReference type="AlphaFoldDB" id="A0AAN9FQV6"/>
<feature type="region of interest" description="Disordered" evidence="1">
    <location>
        <begin position="1"/>
        <end position="39"/>
    </location>
</feature>
<organism evidence="2 3">
    <name type="scientific">Clitoria ternatea</name>
    <name type="common">Butterfly pea</name>
    <dbReference type="NCBI Taxonomy" id="43366"/>
    <lineage>
        <taxon>Eukaryota</taxon>
        <taxon>Viridiplantae</taxon>
        <taxon>Streptophyta</taxon>
        <taxon>Embryophyta</taxon>
        <taxon>Tracheophyta</taxon>
        <taxon>Spermatophyta</taxon>
        <taxon>Magnoliopsida</taxon>
        <taxon>eudicotyledons</taxon>
        <taxon>Gunneridae</taxon>
        <taxon>Pentapetalae</taxon>
        <taxon>rosids</taxon>
        <taxon>fabids</taxon>
        <taxon>Fabales</taxon>
        <taxon>Fabaceae</taxon>
        <taxon>Papilionoideae</taxon>
        <taxon>50 kb inversion clade</taxon>
        <taxon>NPAAA clade</taxon>
        <taxon>indigoferoid/millettioid clade</taxon>
        <taxon>Phaseoleae</taxon>
        <taxon>Clitoria</taxon>
    </lineage>
</organism>
<feature type="compositionally biased region" description="Low complexity" evidence="1">
    <location>
        <begin position="97"/>
        <end position="117"/>
    </location>
</feature>
<dbReference type="EMBL" id="JAYKXN010000006">
    <property type="protein sequence ID" value="KAK7279859.1"/>
    <property type="molecule type" value="Genomic_DNA"/>
</dbReference>
<evidence type="ECO:0000256" key="1">
    <source>
        <dbReference type="SAM" id="MobiDB-lite"/>
    </source>
</evidence>